<reference evidence="5 6" key="1">
    <citation type="submission" date="2021-02" db="EMBL/GenBank/DDBJ databases">
        <title>Plant Genome Project.</title>
        <authorList>
            <person name="Zhang R.-G."/>
        </authorList>
    </citation>
    <scope>NUCLEOTIDE SEQUENCE [LARGE SCALE GENOMIC DNA]</scope>
    <source>
        <tissue evidence="5">Leaves</tissue>
    </source>
</reference>
<dbReference type="InterPro" id="IPR018247">
    <property type="entry name" value="EF_Hand_1_Ca_BS"/>
</dbReference>
<dbReference type="SUPFAM" id="SSF47473">
    <property type="entry name" value="EF-hand"/>
    <property type="match status" value="1"/>
</dbReference>
<dbReference type="SMART" id="SM00054">
    <property type="entry name" value="EFh"/>
    <property type="match status" value="2"/>
</dbReference>
<evidence type="ECO:0000256" key="2">
    <source>
        <dbReference type="ARBA" id="ARBA00022737"/>
    </source>
</evidence>
<name>A0ABQ8HSZ4_9ROSI</name>
<dbReference type="InterPro" id="IPR011992">
    <property type="entry name" value="EF-hand-dom_pair"/>
</dbReference>
<dbReference type="Gene3D" id="1.10.238.10">
    <property type="entry name" value="EF-hand"/>
    <property type="match status" value="1"/>
</dbReference>
<evidence type="ECO:0000256" key="1">
    <source>
        <dbReference type="ARBA" id="ARBA00022723"/>
    </source>
</evidence>
<dbReference type="PANTHER" id="PTHR10891">
    <property type="entry name" value="EF-HAND CALCIUM-BINDING DOMAIN CONTAINING PROTEIN"/>
    <property type="match status" value="1"/>
</dbReference>
<keyword evidence="3" id="KW-0106">Calcium</keyword>
<proteinExistence type="predicted"/>
<comment type="caution">
    <text evidence="5">The sequence shown here is derived from an EMBL/GenBank/DDBJ whole genome shotgun (WGS) entry which is preliminary data.</text>
</comment>
<dbReference type="InterPro" id="IPR002048">
    <property type="entry name" value="EF_hand_dom"/>
</dbReference>
<gene>
    <name evidence="5" type="ORF">JRO89_XS07G0067100</name>
</gene>
<keyword evidence="6" id="KW-1185">Reference proteome</keyword>
<accession>A0ABQ8HSZ4</accession>
<keyword evidence="2" id="KW-0677">Repeat</keyword>
<feature type="domain" description="EF-hand" evidence="4">
    <location>
        <begin position="75"/>
        <end position="106"/>
    </location>
</feature>
<dbReference type="CDD" id="cd00051">
    <property type="entry name" value="EFh"/>
    <property type="match status" value="1"/>
</dbReference>
<feature type="domain" description="EF-hand" evidence="4">
    <location>
        <begin position="35"/>
        <end position="70"/>
    </location>
</feature>
<dbReference type="EMBL" id="JAFEMO010000007">
    <property type="protein sequence ID" value="KAH7567406.1"/>
    <property type="molecule type" value="Genomic_DNA"/>
</dbReference>
<dbReference type="Pfam" id="PF13499">
    <property type="entry name" value="EF-hand_7"/>
    <property type="match status" value="1"/>
</dbReference>
<dbReference type="Proteomes" id="UP000827721">
    <property type="component" value="Unassembled WGS sequence"/>
</dbReference>
<protein>
    <recommendedName>
        <fullName evidence="4">EF-hand domain-containing protein</fullName>
    </recommendedName>
</protein>
<dbReference type="PROSITE" id="PS50222">
    <property type="entry name" value="EF_HAND_2"/>
    <property type="match status" value="2"/>
</dbReference>
<evidence type="ECO:0000313" key="5">
    <source>
        <dbReference type="EMBL" id="KAH7567406.1"/>
    </source>
</evidence>
<evidence type="ECO:0000313" key="6">
    <source>
        <dbReference type="Proteomes" id="UP000827721"/>
    </source>
</evidence>
<dbReference type="InterPro" id="IPR039647">
    <property type="entry name" value="EF_hand_pair_protein_CML-like"/>
</dbReference>
<organism evidence="5 6">
    <name type="scientific">Xanthoceras sorbifolium</name>
    <dbReference type="NCBI Taxonomy" id="99658"/>
    <lineage>
        <taxon>Eukaryota</taxon>
        <taxon>Viridiplantae</taxon>
        <taxon>Streptophyta</taxon>
        <taxon>Embryophyta</taxon>
        <taxon>Tracheophyta</taxon>
        <taxon>Spermatophyta</taxon>
        <taxon>Magnoliopsida</taxon>
        <taxon>eudicotyledons</taxon>
        <taxon>Gunneridae</taxon>
        <taxon>Pentapetalae</taxon>
        <taxon>rosids</taxon>
        <taxon>malvids</taxon>
        <taxon>Sapindales</taxon>
        <taxon>Sapindaceae</taxon>
        <taxon>Xanthoceroideae</taxon>
        <taxon>Xanthoceras</taxon>
    </lineage>
</organism>
<sequence>MECNKGVDYRGVDHRLPRTWGWINEKLTPQVKIAVTEEKLKRLFRRFDTDGDGRLSKQELEDAFHSIGSSFPGWRAWRALCHADANGDGYISEHEFDGLVKYCVKRGYAKK</sequence>
<dbReference type="PROSITE" id="PS00018">
    <property type="entry name" value="EF_HAND_1"/>
    <property type="match status" value="2"/>
</dbReference>
<evidence type="ECO:0000256" key="3">
    <source>
        <dbReference type="ARBA" id="ARBA00022837"/>
    </source>
</evidence>
<keyword evidence="1" id="KW-0479">Metal-binding</keyword>
<evidence type="ECO:0000259" key="4">
    <source>
        <dbReference type="PROSITE" id="PS50222"/>
    </source>
</evidence>